<dbReference type="PANTHER" id="PTHR47331:SF5">
    <property type="entry name" value="RIBONUCLEASE H"/>
    <property type="match status" value="1"/>
</dbReference>
<protein>
    <submittedName>
        <fullName evidence="2">Uncharacterized protein</fullName>
    </submittedName>
</protein>
<organism evidence="1 2">
    <name type="scientific">Drosophila suzukii</name>
    <name type="common">Spotted-wing drosophila fruit fly</name>
    <dbReference type="NCBI Taxonomy" id="28584"/>
    <lineage>
        <taxon>Eukaryota</taxon>
        <taxon>Metazoa</taxon>
        <taxon>Ecdysozoa</taxon>
        <taxon>Arthropoda</taxon>
        <taxon>Hexapoda</taxon>
        <taxon>Insecta</taxon>
        <taxon>Pterygota</taxon>
        <taxon>Neoptera</taxon>
        <taxon>Endopterygota</taxon>
        <taxon>Diptera</taxon>
        <taxon>Brachycera</taxon>
        <taxon>Muscomorpha</taxon>
        <taxon>Ephydroidea</taxon>
        <taxon>Drosophilidae</taxon>
        <taxon>Drosophila</taxon>
        <taxon>Sophophora</taxon>
    </lineage>
</organism>
<evidence type="ECO:0000313" key="1">
    <source>
        <dbReference type="Proteomes" id="UP001652628"/>
    </source>
</evidence>
<dbReference type="Proteomes" id="UP001652628">
    <property type="component" value="Chromosome 3"/>
</dbReference>
<dbReference type="PANTHER" id="PTHR47331">
    <property type="entry name" value="PHD-TYPE DOMAIN-CONTAINING PROTEIN"/>
    <property type="match status" value="1"/>
</dbReference>
<dbReference type="InterPro" id="IPR043128">
    <property type="entry name" value="Rev_trsase/Diguanyl_cyclase"/>
</dbReference>
<dbReference type="CDD" id="cd01644">
    <property type="entry name" value="RT_pepA17"/>
    <property type="match status" value="1"/>
</dbReference>
<evidence type="ECO:0000313" key="2">
    <source>
        <dbReference type="RefSeq" id="XP_070851472.1"/>
    </source>
</evidence>
<dbReference type="Gene3D" id="3.10.10.10">
    <property type="entry name" value="HIV Type 1 Reverse Transcriptase, subunit A, domain 1"/>
    <property type="match status" value="1"/>
</dbReference>
<dbReference type="InterPro" id="IPR043502">
    <property type="entry name" value="DNA/RNA_pol_sf"/>
</dbReference>
<name>A0ABM4TNC5_DROSZ</name>
<gene>
    <name evidence="2" type="primary">LOC139352741</name>
</gene>
<sequence>MQTLGRRDVQGVHKDARLPMKPYTNVVPKLLIGLDHGHLGLPLRTRRFAREGPYAAATELGWVVFGLVSGQSTTPSPRSCLLAVSMDDTMEKMVEDYFEMESFGVKLAPQVAGSDDARAQRILEDTTVKLRDGAQTADQRREEVEAQRAVDEYDRIIKDYVSKGYARKLQQDEVAVTSDRLWYLPHFGVENPNKPGKVRLVFDAAAKVRGTSLNSALDKGPQHYQPLPAVLFHFREGAVGVCGDIKEMFHQVLIRPEDRCFQRFFWRDGNDDRDPDVYEMNVMTFGAACSASAAHYVKTVNALKFRDSDPRAVKAIIDHYYVHDYVDSFAIDSEAISVSTRVKEIHAEAGFELRQFSSSSPIVEAALGPPGQVKSIGWGEAEQKILGMRWQVATDDFRFNVEYHRVPSSVLSGDRVPTKREYLSLLMSTFDPLGFLCCLMITAKLLLREIWR</sequence>
<dbReference type="Gene3D" id="3.30.70.270">
    <property type="match status" value="1"/>
</dbReference>
<dbReference type="InterPro" id="IPR008042">
    <property type="entry name" value="Retrotrans_Pao"/>
</dbReference>
<keyword evidence="1" id="KW-1185">Reference proteome</keyword>
<reference evidence="2" key="1">
    <citation type="submission" date="2025-08" db="UniProtKB">
        <authorList>
            <consortium name="RefSeq"/>
        </authorList>
    </citation>
    <scope>IDENTIFICATION</scope>
</reference>
<dbReference type="RefSeq" id="XP_070851472.1">
    <property type="nucleotide sequence ID" value="XM_070995371.1"/>
</dbReference>
<proteinExistence type="predicted"/>
<dbReference type="Pfam" id="PF05380">
    <property type="entry name" value="Peptidase_A17"/>
    <property type="match status" value="1"/>
</dbReference>
<dbReference type="SUPFAM" id="SSF56672">
    <property type="entry name" value="DNA/RNA polymerases"/>
    <property type="match status" value="1"/>
</dbReference>
<dbReference type="GeneID" id="139352741"/>
<accession>A0ABM4TNC5</accession>